<proteinExistence type="inferred from homology"/>
<evidence type="ECO:0000256" key="10">
    <source>
        <dbReference type="ARBA" id="ARBA00048988"/>
    </source>
</evidence>
<evidence type="ECO:0000256" key="6">
    <source>
        <dbReference type="ARBA" id="ARBA00023125"/>
    </source>
</evidence>
<accession>A0ABR8NW61</accession>
<evidence type="ECO:0000256" key="3">
    <source>
        <dbReference type="ARBA" id="ARBA00022801"/>
    </source>
</evidence>
<evidence type="ECO:0000256" key="5">
    <source>
        <dbReference type="ARBA" id="ARBA00022840"/>
    </source>
</evidence>
<dbReference type="EMBL" id="JACXZS010000027">
    <property type="protein sequence ID" value="MBD3943972.1"/>
    <property type="molecule type" value="Genomic_DNA"/>
</dbReference>
<keyword evidence="4 11" id="KW-0347">Helicase</keyword>
<dbReference type="InterPro" id="IPR000212">
    <property type="entry name" value="DNA_helicase_UvrD/REP"/>
</dbReference>
<evidence type="ECO:0000313" key="14">
    <source>
        <dbReference type="Proteomes" id="UP000598426"/>
    </source>
</evidence>
<keyword evidence="6" id="KW-0238">DNA-binding</keyword>
<dbReference type="Pfam" id="PF13361">
    <property type="entry name" value="UvrD_C"/>
    <property type="match status" value="1"/>
</dbReference>
<dbReference type="InterPro" id="IPR014017">
    <property type="entry name" value="DNA_helicase_UvrD-like_C"/>
</dbReference>
<evidence type="ECO:0000256" key="8">
    <source>
        <dbReference type="ARBA" id="ARBA00034617"/>
    </source>
</evidence>
<dbReference type="RefSeq" id="WP_191173566.1">
    <property type="nucleotide sequence ID" value="NZ_JACXZS010000027.1"/>
</dbReference>
<comment type="catalytic activity">
    <reaction evidence="8">
        <text>Couples ATP hydrolysis with the unwinding of duplex DNA by translocating in the 3'-5' direction.</text>
        <dbReference type="EC" id="5.6.2.4"/>
    </reaction>
</comment>
<evidence type="ECO:0000256" key="4">
    <source>
        <dbReference type="ARBA" id="ARBA00022806"/>
    </source>
</evidence>
<reference evidence="13 14" key="1">
    <citation type="submission" date="2020-09" db="EMBL/GenBank/DDBJ databases">
        <title>Isolation and identification of active actinomycetes.</title>
        <authorList>
            <person name="Li X."/>
        </authorList>
    </citation>
    <scope>NUCLEOTIDE SEQUENCE [LARGE SCALE GENOMIC DNA]</scope>
    <source>
        <strain evidence="13 14">NEAU-LLC</strain>
    </source>
</reference>
<keyword evidence="3 11" id="KW-0378">Hydrolase</keyword>
<evidence type="ECO:0000256" key="7">
    <source>
        <dbReference type="ARBA" id="ARBA00023235"/>
    </source>
</evidence>
<dbReference type="Gene3D" id="3.40.50.300">
    <property type="entry name" value="P-loop containing nucleotide triphosphate hydrolases"/>
    <property type="match status" value="3"/>
</dbReference>
<evidence type="ECO:0000256" key="9">
    <source>
        <dbReference type="ARBA" id="ARBA00034808"/>
    </source>
</evidence>
<evidence type="ECO:0000256" key="1">
    <source>
        <dbReference type="ARBA" id="ARBA00009922"/>
    </source>
</evidence>
<comment type="caution">
    <text evidence="11">Lacks conserved residue(s) required for the propagation of feature annotation.</text>
</comment>
<feature type="domain" description="UvrD-like helicase ATP-binding" evidence="12">
    <location>
        <begin position="1"/>
        <end position="251"/>
    </location>
</feature>
<dbReference type="InterPro" id="IPR013986">
    <property type="entry name" value="DExx_box_DNA_helicase_dom_sf"/>
</dbReference>
<sequence length="543" mass="59856">MTPPDVRRARLARDLSDRIAPPSGAACITLTTAAAAELSSRFGQLSGDQRSNLFLGTVHGFALNRILRPYAALAGLPEVQDARVLRRREAEALWAQTLRQEGIPDDPLLLNTVRKLRSEFASDEQWSLTGSAVQARDAYLQVLRDNRLLDFASIIEQAVTIVETHADVRLALRAAFDRIYVDEYQDLAPGLDRIVRDLCLSAEADPSTLFAVGDTDQAIYGWTGTDSRLLTDLASQPEVTEITLQTNYRCGAVIAEISRRLFPDGRPMIAARAGGSIEVLKVEGSVDGQARRIAEEVALLVESNVSPDAIGLLCRTNELARAAAEALGDRGLDTWVREDAEWESMITNWLERACGTLLGLARGDGIGALVDELARIVPNLDVEIRGQIVGLLLSIESGMSARQLTSDLFNLLVSAGTDAATVATDELAPLLDHLASNPQVLRSVDELAARQLRDGRVYVTTLSAGKGLEFDYVFIPDCDDGRIPFYRSINNRRELEEERNKFYVGLTRARFKVTLLWSGYTTDRRDRRHPCPVSRFITQLRLA</sequence>
<dbReference type="PANTHER" id="PTHR11070">
    <property type="entry name" value="UVRD / RECB / PCRA DNA HELICASE FAMILY MEMBER"/>
    <property type="match status" value="1"/>
</dbReference>
<protein>
    <recommendedName>
        <fullName evidence="9">DNA 3'-5' helicase</fullName>
        <ecNumber evidence="9">5.6.2.4</ecNumber>
    </recommendedName>
</protein>
<evidence type="ECO:0000256" key="2">
    <source>
        <dbReference type="ARBA" id="ARBA00022741"/>
    </source>
</evidence>
<dbReference type="InterPro" id="IPR014016">
    <property type="entry name" value="UvrD-like_ATP-bd"/>
</dbReference>
<dbReference type="Gene3D" id="1.10.486.10">
    <property type="entry name" value="PCRA, domain 4"/>
    <property type="match status" value="1"/>
</dbReference>
<dbReference type="GO" id="GO:0004386">
    <property type="term" value="F:helicase activity"/>
    <property type="evidence" value="ECO:0007669"/>
    <property type="project" value="UniProtKB-KW"/>
</dbReference>
<evidence type="ECO:0000259" key="12">
    <source>
        <dbReference type="PROSITE" id="PS51198"/>
    </source>
</evidence>
<evidence type="ECO:0000313" key="13">
    <source>
        <dbReference type="EMBL" id="MBD3943972.1"/>
    </source>
</evidence>
<organism evidence="13 14">
    <name type="scientific">Microbacterium helvum</name>
    <dbReference type="NCBI Taxonomy" id="2773713"/>
    <lineage>
        <taxon>Bacteria</taxon>
        <taxon>Bacillati</taxon>
        <taxon>Actinomycetota</taxon>
        <taxon>Actinomycetes</taxon>
        <taxon>Micrococcales</taxon>
        <taxon>Microbacteriaceae</taxon>
        <taxon>Microbacterium</taxon>
    </lineage>
</organism>
<comment type="similarity">
    <text evidence="1">Belongs to the helicase family. UvrD subfamily.</text>
</comment>
<keyword evidence="5 11" id="KW-0067">ATP-binding</keyword>
<dbReference type="PANTHER" id="PTHR11070:SF2">
    <property type="entry name" value="ATP-DEPENDENT DNA HELICASE SRS2"/>
    <property type="match status" value="1"/>
</dbReference>
<comment type="caution">
    <text evidence="13">The sequence shown here is derived from an EMBL/GenBank/DDBJ whole genome shotgun (WGS) entry which is preliminary data.</text>
</comment>
<dbReference type="InterPro" id="IPR027417">
    <property type="entry name" value="P-loop_NTPase"/>
</dbReference>
<keyword evidence="2 11" id="KW-0547">Nucleotide-binding</keyword>
<dbReference type="SUPFAM" id="SSF52540">
    <property type="entry name" value="P-loop containing nucleoside triphosphate hydrolases"/>
    <property type="match status" value="1"/>
</dbReference>
<comment type="catalytic activity">
    <reaction evidence="10">
        <text>ATP + H2O = ADP + phosphate + H(+)</text>
        <dbReference type="Rhea" id="RHEA:13065"/>
        <dbReference type="ChEBI" id="CHEBI:15377"/>
        <dbReference type="ChEBI" id="CHEBI:15378"/>
        <dbReference type="ChEBI" id="CHEBI:30616"/>
        <dbReference type="ChEBI" id="CHEBI:43474"/>
        <dbReference type="ChEBI" id="CHEBI:456216"/>
        <dbReference type="EC" id="5.6.2.4"/>
    </reaction>
</comment>
<keyword evidence="7" id="KW-0413">Isomerase</keyword>
<dbReference type="Pfam" id="PF00580">
    <property type="entry name" value="UvrD-helicase"/>
    <property type="match status" value="1"/>
</dbReference>
<dbReference type="Proteomes" id="UP000598426">
    <property type="component" value="Unassembled WGS sequence"/>
</dbReference>
<name>A0ABR8NW61_9MICO</name>
<dbReference type="PROSITE" id="PS51198">
    <property type="entry name" value="UVRD_HELICASE_ATP_BIND"/>
    <property type="match status" value="1"/>
</dbReference>
<evidence type="ECO:0000256" key="11">
    <source>
        <dbReference type="PROSITE-ProRule" id="PRU00560"/>
    </source>
</evidence>
<dbReference type="EC" id="5.6.2.4" evidence="9"/>
<dbReference type="Gene3D" id="1.10.10.160">
    <property type="match status" value="1"/>
</dbReference>
<keyword evidence="14" id="KW-1185">Reference proteome</keyword>
<gene>
    <name evidence="13" type="ORF">IF188_19970</name>
</gene>